<dbReference type="OrthoDB" id="10389977at2759"/>
<evidence type="ECO:0000313" key="1">
    <source>
        <dbReference type="EMBL" id="KRY40596.1"/>
    </source>
</evidence>
<proteinExistence type="predicted"/>
<accession>A0A0V1BTQ3</accession>
<gene>
    <name evidence="1" type="ORF">T01_9653</name>
</gene>
<protein>
    <submittedName>
        <fullName evidence="1">Uncharacterized protein</fullName>
    </submittedName>
</protein>
<feature type="non-terminal residue" evidence="1">
    <location>
        <position position="228"/>
    </location>
</feature>
<dbReference type="InParanoid" id="A0A0V1BTQ3"/>
<organism evidence="1 2">
    <name type="scientific">Trichinella spiralis</name>
    <name type="common">Trichina worm</name>
    <dbReference type="NCBI Taxonomy" id="6334"/>
    <lineage>
        <taxon>Eukaryota</taxon>
        <taxon>Metazoa</taxon>
        <taxon>Ecdysozoa</taxon>
        <taxon>Nematoda</taxon>
        <taxon>Enoplea</taxon>
        <taxon>Dorylaimia</taxon>
        <taxon>Trichinellida</taxon>
        <taxon>Trichinellidae</taxon>
        <taxon>Trichinella</taxon>
    </lineage>
</organism>
<dbReference type="AlphaFoldDB" id="A0A0V1BTQ3"/>
<comment type="caution">
    <text evidence="1">The sequence shown here is derived from an EMBL/GenBank/DDBJ whole genome shotgun (WGS) entry which is preliminary data.</text>
</comment>
<reference evidence="1 2" key="1">
    <citation type="submission" date="2015-01" db="EMBL/GenBank/DDBJ databases">
        <title>Evolution of Trichinella species and genotypes.</title>
        <authorList>
            <person name="Korhonen P.K."/>
            <person name="Edoardo P."/>
            <person name="Giuseppe L.R."/>
            <person name="Gasser R.B."/>
        </authorList>
    </citation>
    <scope>NUCLEOTIDE SEQUENCE [LARGE SCALE GENOMIC DNA]</scope>
    <source>
        <strain evidence="1">ISS3</strain>
    </source>
</reference>
<name>A0A0V1BTQ3_TRISP</name>
<dbReference type="Proteomes" id="UP000054776">
    <property type="component" value="Unassembled WGS sequence"/>
</dbReference>
<sequence length="228" mass="24970">MLKLYKKEHYFKPLSRTGSFVTPSGLLSQSSLGDDGPVSTGGFLRAVISSVWLPPAQLSFLPRSRSLETLSHLQDSIPLFTVALLLFFQFVRYTTSPFLLHTPASSTFSGPDMPSKTFVDAVPGLLWLGLCRTAALVRGASVGHIPARCGTSGVVDARPVRQKHPVKMDIPVLRLVDGHLHQHINKCLVYPLYHTVTLWVVGRNPGLGNAEQPAYLSYHLCLEVTALV</sequence>
<keyword evidence="2" id="KW-1185">Reference proteome</keyword>
<evidence type="ECO:0000313" key="2">
    <source>
        <dbReference type="Proteomes" id="UP000054776"/>
    </source>
</evidence>
<dbReference type="EMBL" id="JYDH01000012">
    <property type="protein sequence ID" value="KRY40596.1"/>
    <property type="molecule type" value="Genomic_DNA"/>
</dbReference>